<dbReference type="Pfam" id="PF01490">
    <property type="entry name" value="Aa_trans"/>
    <property type="match status" value="1"/>
</dbReference>
<keyword evidence="6 9" id="KW-1133">Transmembrane helix</keyword>
<evidence type="ECO:0000313" key="12">
    <source>
        <dbReference type="Proteomes" id="UP000242814"/>
    </source>
</evidence>
<dbReference type="AlphaFoldDB" id="A0A1D2J8F9"/>
<feature type="transmembrane region" description="Helical" evidence="9">
    <location>
        <begin position="346"/>
        <end position="365"/>
    </location>
</feature>
<feature type="transmembrane region" description="Helical" evidence="9">
    <location>
        <begin position="485"/>
        <end position="506"/>
    </location>
</feature>
<dbReference type="GO" id="GO:0016020">
    <property type="term" value="C:membrane"/>
    <property type="evidence" value="ECO:0007669"/>
    <property type="project" value="UniProtKB-SubCell"/>
</dbReference>
<comment type="subcellular location">
    <subcellularLocation>
        <location evidence="1">Membrane</location>
        <topology evidence="1">Multi-pass membrane protein</topology>
    </subcellularLocation>
</comment>
<protein>
    <recommendedName>
        <fullName evidence="10">Amino acid transporter transmembrane domain-containing protein</fullName>
    </recommendedName>
</protein>
<keyword evidence="4 9" id="KW-0812">Transmembrane</keyword>
<feature type="domain" description="Amino acid transporter transmembrane" evidence="10">
    <location>
        <begin position="152"/>
        <end position="540"/>
    </location>
</feature>
<evidence type="ECO:0000256" key="7">
    <source>
        <dbReference type="ARBA" id="ARBA00023136"/>
    </source>
</evidence>
<comment type="caution">
    <text evidence="11">The sequence shown here is derived from an EMBL/GenBank/DDBJ whole genome shotgun (WGS) entry which is preliminary data.</text>
</comment>
<dbReference type="VEuPathDB" id="FungiDB:PADG_08273"/>
<feature type="transmembrane region" description="Helical" evidence="9">
    <location>
        <begin position="237"/>
        <end position="259"/>
    </location>
</feature>
<feature type="transmembrane region" description="Helical" evidence="9">
    <location>
        <begin position="462"/>
        <end position="479"/>
    </location>
</feature>
<evidence type="ECO:0000256" key="1">
    <source>
        <dbReference type="ARBA" id="ARBA00004141"/>
    </source>
</evidence>
<dbReference type="VEuPathDB" id="FungiDB:PADG_08272"/>
<evidence type="ECO:0000256" key="2">
    <source>
        <dbReference type="ARBA" id="ARBA00008066"/>
    </source>
</evidence>
<feature type="transmembrane region" description="Helical" evidence="9">
    <location>
        <begin position="183"/>
        <end position="201"/>
    </location>
</feature>
<dbReference type="PANTHER" id="PTHR22950:SF458">
    <property type="entry name" value="SODIUM-COUPLED NEUTRAL AMINO ACID TRANSPORTER 11-RELATED"/>
    <property type="match status" value="1"/>
</dbReference>
<feature type="compositionally biased region" description="Low complexity" evidence="8">
    <location>
        <begin position="37"/>
        <end position="52"/>
    </location>
</feature>
<feature type="transmembrane region" description="Helical" evidence="9">
    <location>
        <begin position="279"/>
        <end position="296"/>
    </location>
</feature>
<dbReference type="GO" id="GO:0015179">
    <property type="term" value="F:L-amino acid transmembrane transporter activity"/>
    <property type="evidence" value="ECO:0007669"/>
    <property type="project" value="TreeGrafter"/>
</dbReference>
<reference evidence="11 12" key="1">
    <citation type="submission" date="2016-06" db="EMBL/GenBank/DDBJ databases">
        <authorList>
            <person name="Kjaerup R.B."/>
            <person name="Dalgaard T.S."/>
            <person name="Juul-Madsen H.R."/>
        </authorList>
    </citation>
    <scope>NUCLEOTIDE SEQUENCE [LARGE SCALE GENOMIC DNA]</scope>
    <source>
        <strain evidence="11 12">Pb300</strain>
    </source>
</reference>
<comment type="similarity">
    <text evidence="2">Belongs to the amino acid/polyamine transporter 2 family.</text>
</comment>
<keyword evidence="7 9" id="KW-0472">Membrane</keyword>
<evidence type="ECO:0000256" key="9">
    <source>
        <dbReference type="SAM" id="Phobius"/>
    </source>
</evidence>
<organism evidence="11 12">
    <name type="scientific">Paracoccidioides brasiliensis</name>
    <dbReference type="NCBI Taxonomy" id="121759"/>
    <lineage>
        <taxon>Eukaryota</taxon>
        <taxon>Fungi</taxon>
        <taxon>Dikarya</taxon>
        <taxon>Ascomycota</taxon>
        <taxon>Pezizomycotina</taxon>
        <taxon>Eurotiomycetes</taxon>
        <taxon>Eurotiomycetidae</taxon>
        <taxon>Onygenales</taxon>
        <taxon>Ajellomycetaceae</taxon>
        <taxon>Paracoccidioides</taxon>
    </lineage>
</organism>
<evidence type="ECO:0000256" key="4">
    <source>
        <dbReference type="ARBA" id="ARBA00022692"/>
    </source>
</evidence>
<feature type="region of interest" description="Disordered" evidence="8">
    <location>
        <begin position="856"/>
        <end position="898"/>
    </location>
</feature>
<dbReference type="VEuPathDB" id="FungiDB:PABG_12616"/>
<feature type="compositionally biased region" description="Polar residues" evidence="8">
    <location>
        <begin position="60"/>
        <end position="70"/>
    </location>
</feature>
<feature type="transmembrane region" description="Helical" evidence="9">
    <location>
        <begin position="377"/>
        <end position="402"/>
    </location>
</feature>
<keyword evidence="3" id="KW-0813">Transport</keyword>
<proteinExistence type="inferred from homology"/>
<dbReference type="Proteomes" id="UP000242814">
    <property type="component" value="Unassembled WGS sequence"/>
</dbReference>
<accession>A0A1D2J8F9</accession>
<dbReference type="PANTHER" id="PTHR22950">
    <property type="entry name" value="AMINO ACID TRANSPORTER"/>
    <property type="match status" value="1"/>
</dbReference>
<dbReference type="GO" id="GO:0005783">
    <property type="term" value="C:endoplasmic reticulum"/>
    <property type="evidence" value="ECO:0007669"/>
    <property type="project" value="TreeGrafter"/>
</dbReference>
<feature type="transmembrane region" description="Helical" evidence="9">
    <location>
        <begin position="308"/>
        <end position="326"/>
    </location>
</feature>
<evidence type="ECO:0000256" key="6">
    <source>
        <dbReference type="ARBA" id="ARBA00022989"/>
    </source>
</evidence>
<dbReference type="InterPro" id="IPR013057">
    <property type="entry name" value="AA_transpt_TM"/>
</dbReference>
<feature type="transmembrane region" description="Helical" evidence="9">
    <location>
        <begin position="518"/>
        <end position="540"/>
    </location>
</feature>
<dbReference type="VEuPathDB" id="FungiDB:PABG_12615"/>
<sequence>MPRGDRSGVRKTEASEADVEEARSLLSFNDDDPLMHPIPSQSSPQSPLSSKPDASPISVPPSNGQTQIPRTPNRVRFVLDDDMEEEADRNGHIGHPSSVLEEEDYMNANASRSRSSTGQLTPLLTDFEAPTVTLAISDDFFPENHLENMHPKSGLRNAFMNMANSIIGAGIIGQPYAFRQAGLVIGLMLLFGLTITVDWTIRLIVINSKLSGADSFQATVEFCFGRPGLIAISIAQWAFAFGGMVAFCIIIGDTIPHVFASTFPKLKDMPFLWLLTDRRAIIVLFVLGVSYPLSLYRDIAKQLAKASTFALISMVVIVVTVIVEGIQVPDDLRGDPSHLIFMQGNGFFQAVGVISFDHNSLLIYGSLKKPTLDRFALVTHFSTGISMIMCLIMAFAGFLTFGDKTKGNILNNFLSDNVMVNAARLCFGLNMLATLPLEAFVCRSVMTTFFFPDKPYNPARHVIFTSSLVVTSVIISLLTCDLGAVFELIGATSACALAYILPPLCYIKLSHGHWKEKIPAYACILFGVVVLFTSLVQVIIKMKVKKKIVKPTFCAENDILVRIWDIFHTYDSTNSFRDATAQLIFLARRVTSKGVHPKISFARWVRRISRTRNVQKLLHATFSQSFCEYLLSLMAPITLHKVANSTITEQFCETVTLDSWHNLVFSHWGVRWTLRWPSLFLICKALFRHSQRDRDALFRYVAEIWSLWCYKSPADISMLLFLIFSSLLQQLASKHDFVSIYVDFVKNNRKANPLGPVIISLQIPSSKDRFHLALRLAYLPILTPNLTIKADLGTARREYVSTTDAPNKVRHVELGQIEAIQAINVKGSEAHLKLISHRAQLCDTIRAKGVQKYIQTPDSLPKDDVKSKQSTRVSKKAVEESSPEPVAAANIQKQNGLK</sequence>
<feature type="compositionally biased region" description="Basic and acidic residues" evidence="8">
    <location>
        <begin position="1"/>
        <end position="14"/>
    </location>
</feature>
<dbReference type="EMBL" id="LZYO01000306">
    <property type="protein sequence ID" value="ODH19826.1"/>
    <property type="molecule type" value="Genomic_DNA"/>
</dbReference>
<feature type="region of interest" description="Disordered" evidence="8">
    <location>
        <begin position="1"/>
        <end position="73"/>
    </location>
</feature>
<name>A0A1D2J8F9_PARBR</name>
<gene>
    <name evidence="11" type="ORF">ACO22_06085</name>
</gene>
<evidence type="ECO:0000259" key="10">
    <source>
        <dbReference type="Pfam" id="PF01490"/>
    </source>
</evidence>
<evidence type="ECO:0000256" key="8">
    <source>
        <dbReference type="SAM" id="MobiDB-lite"/>
    </source>
</evidence>
<evidence type="ECO:0000256" key="3">
    <source>
        <dbReference type="ARBA" id="ARBA00022448"/>
    </source>
</evidence>
<evidence type="ECO:0000313" key="11">
    <source>
        <dbReference type="EMBL" id="ODH19826.1"/>
    </source>
</evidence>
<keyword evidence="5" id="KW-0029">Amino-acid transport</keyword>
<feature type="transmembrane region" description="Helical" evidence="9">
    <location>
        <begin position="422"/>
        <end position="441"/>
    </location>
</feature>
<evidence type="ECO:0000256" key="5">
    <source>
        <dbReference type="ARBA" id="ARBA00022970"/>
    </source>
</evidence>